<name>A0ABP1ACC7_9BRYO</name>
<dbReference type="Proteomes" id="UP001497522">
    <property type="component" value="Chromosome 11"/>
</dbReference>
<dbReference type="Pfam" id="PF00657">
    <property type="entry name" value="Lipase_GDSL"/>
    <property type="match status" value="1"/>
</dbReference>
<comment type="similarity">
    <text evidence="1">Belongs to the 'GDSL' lipolytic enzyme family.</text>
</comment>
<keyword evidence="3" id="KW-1185">Reference proteome</keyword>
<gene>
    <name evidence="2" type="ORF">CSSPJE1EN2_LOCUS3140</name>
</gene>
<evidence type="ECO:0000256" key="1">
    <source>
        <dbReference type="ARBA" id="ARBA00008668"/>
    </source>
</evidence>
<dbReference type="PANTHER" id="PTHR22835">
    <property type="entry name" value="ZINC FINGER FYVE DOMAIN CONTAINING PROTEIN"/>
    <property type="match status" value="1"/>
</dbReference>
<dbReference type="Gene3D" id="3.40.50.1110">
    <property type="entry name" value="SGNH hydrolase"/>
    <property type="match status" value="1"/>
</dbReference>
<accession>A0ABP1ACC7</accession>
<dbReference type="PANTHER" id="PTHR22835:SF659">
    <property type="entry name" value="GDSL LIPASE_ACYLHYDROLASE, PUTATIVE (AFU_ORTHOLOGUE AFUA_2G00510)-RELATED"/>
    <property type="match status" value="1"/>
</dbReference>
<dbReference type="InterPro" id="IPR001087">
    <property type="entry name" value="GDSL"/>
</dbReference>
<dbReference type="EMBL" id="OZ023712">
    <property type="protein sequence ID" value="CAK9860145.1"/>
    <property type="molecule type" value="Genomic_DNA"/>
</dbReference>
<proteinExistence type="inferred from homology"/>
<reference evidence="2" key="1">
    <citation type="submission" date="2024-03" db="EMBL/GenBank/DDBJ databases">
        <authorList>
            <consortium name="ELIXIR-Norway"/>
            <consortium name="Elixir Norway"/>
        </authorList>
    </citation>
    <scope>NUCLEOTIDE SEQUENCE</scope>
</reference>
<evidence type="ECO:0000313" key="2">
    <source>
        <dbReference type="EMBL" id="CAK9860145.1"/>
    </source>
</evidence>
<sequence>MFLIFPSAAKEVDDDDIDHDAVGQCPKALFAFGASASDTGTVEAALPFTYTAQMTLPDGKTFFHYPANRYSDGRLIIDFYAQAVKFPLLSPYLQLVGSDFRHGVNFAAYGATAENITLIVPSISKFKSKNFDTSKRELLKNETFQDMVRFKAFSVDEFQGVTCSS</sequence>
<dbReference type="InterPro" id="IPR036514">
    <property type="entry name" value="SGNH_hydro_sf"/>
</dbReference>
<protein>
    <submittedName>
        <fullName evidence="2">Uncharacterized protein</fullName>
    </submittedName>
</protein>
<organism evidence="2 3">
    <name type="scientific">Sphagnum jensenii</name>
    <dbReference type="NCBI Taxonomy" id="128206"/>
    <lineage>
        <taxon>Eukaryota</taxon>
        <taxon>Viridiplantae</taxon>
        <taxon>Streptophyta</taxon>
        <taxon>Embryophyta</taxon>
        <taxon>Bryophyta</taxon>
        <taxon>Sphagnophytina</taxon>
        <taxon>Sphagnopsida</taxon>
        <taxon>Sphagnales</taxon>
        <taxon>Sphagnaceae</taxon>
        <taxon>Sphagnum</taxon>
    </lineage>
</organism>
<evidence type="ECO:0000313" key="3">
    <source>
        <dbReference type="Proteomes" id="UP001497522"/>
    </source>
</evidence>